<dbReference type="Pfam" id="PF04509">
    <property type="entry name" value="CheC"/>
    <property type="match status" value="1"/>
</dbReference>
<dbReference type="OrthoDB" id="182374at2157"/>
<dbReference type="InterPro" id="IPR028976">
    <property type="entry name" value="CheC-like_sf"/>
</dbReference>
<keyword evidence="5" id="KW-1185">Reference proteome</keyword>
<feature type="region of interest" description="Disordered" evidence="2">
    <location>
        <begin position="246"/>
        <end position="270"/>
    </location>
</feature>
<sequence length="270" mass="29788">MNLQETEIQKLTGTFNDFITEKTCNALSTLLGEPIRHKLTMLENDVYSTETVCLPSDEIKMCSVRLNGKGDLHIELLYTTKLAHAVKIASKLLGTEVYEIDEMGTSALQEVANILTGSFFNALSENTGFRVDLSTPSFKEGELQDLLLEPACDVITPSNDAVITDSLLCGKNTGIEIHMLIIQHPEHARKLISPEAGNSKKIRYEDSSNTNLLGGENFAIDDLLANFDSKAKPSEENSEIECLLNGVSSQNEESNSEIDSLLKKFTEDNR</sequence>
<feature type="domain" description="CheC-like protein" evidence="3">
    <location>
        <begin position="103"/>
        <end position="139"/>
    </location>
</feature>
<evidence type="ECO:0000259" key="3">
    <source>
        <dbReference type="Pfam" id="PF04509"/>
    </source>
</evidence>
<dbReference type="GeneID" id="56067846"/>
<dbReference type="GO" id="GO:0016787">
    <property type="term" value="F:hydrolase activity"/>
    <property type="evidence" value="ECO:0007669"/>
    <property type="project" value="InterPro"/>
</dbReference>
<evidence type="ECO:0000313" key="4">
    <source>
        <dbReference type="EMBL" id="QLH06861.1"/>
    </source>
</evidence>
<evidence type="ECO:0000256" key="2">
    <source>
        <dbReference type="SAM" id="MobiDB-lite"/>
    </source>
</evidence>
<dbReference type="Proteomes" id="UP000509478">
    <property type="component" value="Chromosome"/>
</dbReference>
<accession>A0A7D5RDP4</accession>
<name>A0A7D5RDP4_9ARCH</name>
<reference evidence="4 5" key="1">
    <citation type="submission" date="2018-02" db="EMBL/GenBank/DDBJ databases">
        <title>Complete genome of Nitrosopumilus ureaphilus PS0.</title>
        <authorList>
            <person name="Qin W."/>
            <person name="Zheng Y."/>
            <person name="Stahl D.A."/>
        </authorList>
    </citation>
    <scope>NUCLEOTIDE SEQUENCE [LARGE SCALE GENOMIC DNA]</scope>
    <source>
        <strain evidence="4 5">PS0</strain>
    </source>
</reference>
<feature type="compositionally biased region" description="Basic and acidic residues" evidence="2">
    <location>
        <begin position="260"/>
        <end position="270"/>
    </location>
</feature>
<dbReference type="InterPro" id="IPR007597">
    <property type="entry name" value="CheC"/>
</dbReference>
<organism evidence="4 5">
    <name type="scientific">Nitrosopumilus ureiphilus</name>
    <dbReference type="NCBI Taxonomy" id="1470067"/>
    <lineage>
        <taxon>Archaea</taxon>
        <taxon>Nitrososphaerota</taxon>
        <taxon>Nitrososphaeria</taxon>
        <taxon>Nitrosopumilales</taxon>
        <taxon>Nitrosopumilaceae</taxon>
        <taxon>Nitrosopumilus</taxon>
    </lineage>
</organism>
<evidence type="ECO:0000313" key="5">
    <source>
        <dbReference type="Proteomes" id="UP000509478"/>
    </source>
</evidence>
<dbReference type="EMBL" id="CP026995">
    <property type="protein sequence ID" value="QLH06861.1"/>
    <property type="molecule type" value="Genomic_DNA"/>
</dbReference>
<dbReference type="AlphaFoldDB" id="A0A7D5RDP4"/>
<protein>
    <submittedName>
        <fullName evidence="4">Chemotaxis protein CheC</fullName>
    </submittedName>
</protein>
<dbReference type="Gene3D" id="3.40.1550.10">
    <property type="entry name" value="CheC-like"/>
    <property type="match status" value="1"/>
</dbReference>
<proteinExistence type="predicted"/>
<dbReference type="GO" id="GO:0006935">
    <property type="term" value="P:chemotaxis"/>
    <property type="evidence" value="ECO:0007669"/>
    <property type="project" value="UniProtKB-KW"/>
</dbReference>
<dbReference type="KEGG" id="nue:C5F50_07075"/>
<evidence type="ECO:0000256" key="1">
    <source>
        <dbReference type="ARBA" id="ARBA00022500"/>
    </source>
</evidence>
<gene>
    <name evidence="4" type="ORF">C5F50_07075</name>
</gene>
<keyword evidence="1" id="KW-0145">Chemotaxis</keyword>
<dbReference type="RefSeq" id="WP_179370723.1">
    <property type="nucleotide sequence ID" value="NZ_CP026995.1"/>
</dbReference>
<dbReference type="CDD" id="cd17905">
    <property type="entry name" value="CheC-like"/>
    <property type="match status" value="1"/>
</dbReference>
<dbReference type="SUPFAM" id="SSF103039">
    <property type="entry name" value="CheC-like"/>
    <property type="match status" value="1"/>
</dbReference>